<keyword evidence="2" id="KW-1003">Cell membrane</keyword>
<evidence type="ECO:0000256" key="5">
    <source>
        <dbReference type="ARBA" id="ARBA00022692"/>
    </source>
</evidence>
<dbReference type="GO" id="GO:0016763">
    <property type="term" value="F:pentosyltransferase activity"/>
    <property type="evidence" value="ECO:0007669"/>
    <property type="project" value="TreeGrafter"/>
</dbReference>
<reference evidence="10" key="1">
    <citation type="submission" date="2021-01" db="EMBL/GenBank/DDBJ databases">
        <title>Whole genome shotgun sequence of Planobispora rosea NBRC 15558.</title>
        <authorList>
            <person name="Komaki H."/>
            <person name="Tamura T."/>
        </authorList>
    </citation>
    <scope>NUCLEOTIDE SEQUENCE</scope>
    <source>
        <strain evidence="10">NBRC 15558</strain>
    </source>
</reference>
<feature type="transmembrane region" description="Helical" evidence="9">
    <location>
        <begin position="382"/>
        <end position="403"/>
    </location>
</feature>
<sequence>MRRLIPHRLFIAVLTVAAVFRVLTMIGYSPAVWFEDSFDYVGVAERMQPYPVRPSGYSFLLWALRPLHSFAAVTAVQHLMGLATGVMIYVLIRRRVSALSHRWAALAAAPALLDAYQIFFEHTVLSDVLFSFLVTAAVTLALWSPEISLRRAALAGLLLAAATLTRSVGLVLLPLLACHFLINRSGRRAVTAALVAAVLPLGGYALWYGSWHGSPAITGGSGVWLWARVMPFADCQKIGPPPDEAVLCPPQPRERRPTSPFFIWADWSPLREVPGHPVTTHADLFHPEIDGRAGALARRAVAGQPLDYLGLADWDLGRTLAWSRGPNPAPVVYNRYVFPNVTGPLPDGVRIAGGTIQQDLRAYERGPAATRFREPFAGIMRAYQSFVFLPGTVFGVLLIHTVVRAVRSRRRTHRVVFLPLVMGVALTVTPVLVTSYDSRYWLPAIPLLSMALALTWSRPPGVPSAAVPQAAGTPGGRRRNRRLDLKIG</sequence>
<keyword evidence="5 9" id="KW-0812">Transmembrane</keyword>
<keyword evidence="11" id="KW-1185">Reference proteome</keyword>
<comment type="subcellular location">
    <subcellularLocation>
        <location evidence="1">Cell membrane</location>
        <topology evidence="1">Multi-pass membrane protein</topology>
    </subcellularLocation>
</comment>
<dbReference type="Proteomes" id="UP000655044">
    <property type="component" value="Unassembled WGS sequence"/>
</dbReference>
<feature type="transmembrane region" description="Helical" evidence="9">
    <location>
        <begin position="415"/>
        <end position="434"/>
    </location>
</feature>
<gene>
    <name evidence="10" type="ORF">Pro02_52970</name>
</gene>
<feature type="transmembrane region" description="Helical" evidence="9">
    <location>
        <begin position="70"/>
        <end position="92"/>
    </location>
</feature>
<evidence type="ECO:0000313" key="11">
    <source>
        <dbReference type="Proteomes" id="UP000655044"/>
    </source>
</evidence>
<accession>A0A8J3S8E3</accession>
<evidence type="ECO:0000256" key="4">
    <source>
        <dbReference type="ARBA" id="ARBA00022679"/>
    </source>
</evidence>
<name>A0A8J3S8E3_PLARO</name>
<keyword evidence="7 9" id="KW-0472">Membrane</keyword>
<dbReference type="GO" id="GO:0009103">
    <property type="term" value="P:lipopolysaccharide biosynthetic process"/>
    <property type="evidence" value="ECO:0007669"/>
    <property type="project" value="UniProtKB-ARBA"/>
</dbReference>
<keyword evidence="4" id="KW-0808">Transferase</keyword>
<dbReference type="RefSeq" id="WP_189243311.1">
    <property type="nucleotide sequence ID" value="NZ_BMQP01000034.1"/>
</dbReference>
<feature type="transmembrane region" description="Helical" evidence="9">
    <location>
        <begin position="9"/>
        <end position="28"/>
    </location>
</feature>
<proteinExistence type="predicted"/>
<organism evidence="10 11">
    <name type="scientific">Planobispora rosea</name>
    <dbReference type="NCBI Taxonomy" id="35762"/>
    <lineage>
        <taxon>Bacteria</taxon>
        <taxon>Bacillati</taxon>
        <taxon>Actinomycetota</taxon>
        <taxon>Actinomycetes</taxon>
        <taxon>Streptosporangiales</taxon>
        <taxon>Streptosporangiaceae</taxon>
        <taxon>Planobispora</taxon>
    </lineage>
</organism>
<evidence type="ECO:0000256" key="6">
    <source>
        <dbReference type="ARBA" id="ARBA00022989"/>
    </source>
</evidence>
<feature type="transmembrane region" description="Helical" evidence="9">
    <location>
        <begin position="189"/>
        <end position="207"/>
    </location>
</feature>
<dbReference type="InterPro" id="IPR050297">
    <property type="entry name" value="LipidA_mod_glycosyltrf_83"/>
</dbReference>
<evidence type="ECO:0000256" key="8">
    <source>
        <dbReference type="SAM" id="MobiDB-lite"/>
    </source>
</evidence>
<keyword evidence="3" id="KW-0328">Glycosyltransferase</keyword>
<evidence type="ECO:0000256" key="7">
    <source>
        <dbReference type="ARBA" id="ARBA00023136"/>
    </source>
</evidence>
<protein>
    <recommendedName>
        <fullName evidence="12">Glycosyltransferase RgtA/B/C/D-like domain-containing protein</fullName>
    </recommendedName>
</protein>
<evidence type="ECO:0000256" key="2">
    <source>
        <dbReference type="ARBA" id="ARBA00022475"/>
    </source>
</evidence>
<dbReference type="GO" id="GO:0005886">
    <property type="term" value="C:plasma membrane"/>
    <property type="evidence" value="ECO:0007669"/>
    <property type="project" value="UniProtKB-SubCell"/>
</dbReference>
<dbReference type="PANTHER" id="PTHR33908">
    <property type="entry name" value="MANNOSYLTRANSFERASE YKCB-RELATED"/>
    <property type="match status" value="1"/>
</dbReference>
<evidence type="ECO:0008006" key="12">
    <source>
        <dbReference type="Google" id="ProtNLM"/>
    </source>
</evidence>
<comment type="caution">
    <text evidence="10">The sequence shown here is derived from an EMBL/GenBank/DDBJ whole genome shotgun (WGS) entry which is preliminary data.</text>
</comment>
<keyword evidence="6 9" id="KW-1133">Transmembrane helix</keyword>
<evidence type="ECO:0000256" key="1">
    <source>
        <dbReference type="ARBA" id="ARBA00004651"/>
    </source>
</evidence>
<dbReference type="AlphaFoldDB" id="A0A8J3S8E3"/>
<evidence type="ECO:0000313" key="10">
    <source>
        <dbReference type="EMBL" id="GIH86889.1"/>
    </source>
</evidence>
<dbReference type="EMBL" id="BOOI01000051">
    <property type="protein sequence ID" value="GIH86889.1"/>
    <property type="molecule type" value="Genomic_DNA"/>
</dbReference>
<feature type="transmembrane region" description="Helical" evidence="9">
    <location>
        <begin position="124"/>
        <end position="143"/>
    </location>
</feature>
<evidence type="ECO:0000256" key="3">
    <source>
        <dbReference type="ARBA" id="ARBA00022676"/>
    </source>
</evidence>
<feature type="region of interest" description="Disordered" evidence="8">
    <location>
        <begin position="465"/>
        <end position="488"/>
    </location>
</feature>
<dbReference type="PANTHER" id="PTHR33908:SF11">
    <property type="entry name" value="MEMBRANE PROTEIN"/>
    <property type="match status" value="1"/>
</dbReference>
<feature type="transmembrane region" description="Helical" evidence="9">
    <location>
        <begin position="155"/>
        <end position="182"/>
    </location>
</feature>
<evidence type="ECO:0000256" key="9">
    <source>
        <dbReference type="SAM" id="Phobius"/>
    </source>
</evidence>